<dbReference type="SMART" id="SM00388">
    <property type="entry name" value="HisKA"/>
    <property type="match status" value="1"/>
</dbReference>
<dbReference type="InterPro" id="IPR009057">
    <property type="entry name" value="Homeodomain-like_sf"/>
</dbReference>
<evidence type="ECO:0000256" key="1">
    <source>
        <dbReference type="ARBA" id="ARBA00000085"/>
    </source>
</evidence>
<name>A0A1H8I052_9SPHI</name>
<dbReference type="PROSITE" id="PS01124">
    <property type="entry name" value="HTH_ARAC_FAMILY_2"/>
    <property type="match status" value="1"/>
</dbReference>
<dbReference type="GO" id="GO:0003700">
    <property type="term" value="F:DNA-binding transcription factor activity"/>
    <property type="evidence" value="ECO:0007669"/>
    <property type="project" value="InterPro"/>
</dbReference>
<dbReference type="PROSITE" id="PS50110">
    <property type="entry name" value="RESPONSE_REGULATORY"/>
    <property type="match status" value="1"/>
</dbReference>
<dbReference type="PANTHER" id="PTHR43547:SF2">
    <property type="entry name" value="HYBRID SIGNAL TRANSDUCTION HISTIDINE KINASE C"/>
    <property type="match status" value="1"/>
</dbReference>
<keyword evidence="11" id="KW-0732">Signal</keyword>
<dbReference type="PANTHER" id="PTHR43547">
    <property type="entry name" value="TWO-COMPONENT HISTIDINE KINASE"/>
    <property type="match status" value="1"/>
</dbReference>
<accession>A0A1H8I052</accession>
<keyword evidence="10" id="KW-0472">Membrane</keyword>
<dbReference type="SMART" id="SM00387">
    <property type="entry name" value="HATPase_c"/>
    <property type="match status" value="1"/>
</dbReference>
<proteinExistence type="predicted"/>
<comment type="catalytic activity">
    <reaction evidence="1">
        <text>ATP + protein L-histidine = ADP + protein N-phospho-L-histidine.</text>
        <dbReference type="EC" id="2.7.13.3"/>
    </reaction>
</comment>
<dbReference type="FunFam" id="3.30.565.10:FF:000006">
    <property type="entry name" value="Sensor histidine kinase WalK"/>
    <property type="match status" value="1"/>
</dbReference>
<dbReference type="EC" id="2.7.13.3" evidence="2"/>
<keyword evidence="5 15" id="KW-0418">Kinase</keyword>
<evidence type="ECO:0000256" key="10">
    <source>
        <dbReference type="SAM" id="Phobius"/>
    </source>
</evidence>
<dbReference type="CDD" id="cd16922">
    <property type="entry name" value="HATPase_EvgS-ArcB-TorS-like"/>
    <property type="match status" value="1"/>
</dbReference>
<evidence type="ECO:0000256" key="5">
    <source>
        <dbReference type="ARBA" id="ARBA00022777"/>
    </source>
</evidence>
<dbReference type="SUPFAM" id="SSF47384">
    <property type="entry name" value="Homodimeric domain of signal transducing histidine kinase"/>
    <property type="match status" value="1"/>
</dbReference>
<keyword evidence="6" id="KW-0805">Transcription regulation</keyword>
<dbReference type="Pfam" id="PF00072">
    <property type="entry name" value="Response_reg"/>
    <property type="match status" value="1"/>
</dbReference>
<dbReference type="STRING" id="551995.SAMN05192574_103689"/>
<dbReference type="AlphaFoldDB" id="A0A1H8I052"/>
<dbReference type="CDD" id="cd00082">
    <property type="entry name" value="HisKA"/>
    <property type="match status" value="1"/>
</dbReference>
<dbReference type="Proteomes" id="UP000198942">
    <property type="component" value="Unassembled WGS sequence"/>
</dbReference>
<gene>
    <name evidence="15" type="ORF">SAMN05192574_103689</name>
</gene>
<feature type="transmembrane region" description="Helical" evidence="10">
    <location>
        <begin position="300"/>
        <end position="316"/>
    </location>
</feature>
<keyword evidence="16" id="KW-1185">Reference proteome</keyword>
<dbReference type="Pfam" id="PF00512">
    <property type="entry name" value="HisKA"/>
    <property type="match status" value="1"/>
</dbReference>
<dbReference type="InterPro" id="IPR001789">
    <property type="entry name" value="Sig_transdc_resp-reg_receiver"/>
</dbReference>
<feature type="transmembrane region" description="Helical" evidence="10">
    <location>
        <begin position="389"/>
        <end position="409"/>
    </location>
</feature>
<dbReference type="Gene3D" id="3.30.565.10">
    <property type="entry name" value="Histidine kinase-like ATPase, C-terminal domain"/>
    <property type="match status" value="1"/>
</dbReference>
<feature type="transmembrane region" description="Helical" evidence="10">
    <location>
        <begin position="328"/>
        <end position="348"/>
    </location>
</feature>
<evidence type="ECO:0000259" key="12">
    <source>
        <dbReference type="PROSITE" id="PS01124"/>
    </source>
</evidence>
<evidence type="ECO:0000256" key="4">
    <source>
        <dbReference type="ARBA" id="ARBA00022679"/>
    </source>
</evidence>
<dbReference type="SMART" id="SM00342">
    <property type="entry name" value="HTH_ARAC"/>
    <property type="match status" value="1"/>
</dbReference>
<feature type="modified residue" description="4-aspartylphosphate" evidence="9">
    <location>
        <position position="783"/>
    </location>
</feature>
<feature type="domain" description="HTH araC/xylS-type" evidence="12">
    <location>
        <begin position="882"/>
        <end position="981"/>
    </location>
</feature>
<evidence type="ECO:0000256" key="7">
    <source>
        <dbReference type="ARBA" id="ARBA00023125"/>
    </source>
</evidence>
<feature type="signal peptide" evidence="11">
    <location>
        <begin position="1"/>
        <end position="32"/>
    </location>
</feature>
<evidence type="ECO:0000256" key="8">
    <source>
        <dbReference type="ARBA" id="ARBA00023163"/>
    </source>
</evidence>
<dbReference type="InterPro" id="IPR004358">
    <property type="entry name" value="Sig_transdc_His_kin-like_C"/>
</dbReference>
<dbReference type="Pfam" id="PF02518">
    <property type="entry name" value="HATPase_c"/>
    <property type="match status" value="1"/>
</dbReference>
<dbReference type="InterPro" id="IPR018060">
    <property type="entry name" value="HTH_AraC"/>
</dbReference>
<keyword evidence="10" id="KW-0812">Transmembrane</keyword>
<evidence type="ECO:0000259" key="13">
    <source>
        <dbReference type="PROSITE" id="PS50109"/>
    </source>
</evidence>
<organism evidence="15 16">
    <name type="scientific">Mucilaginibacter gossypiicola</name>
    <dbReference type="NCBI Taxonomy" id="551995"/>
    <lineage>
        <taxon>Bacteria</taxon>
        <taxon>Pseudomonadati</taxon>
        <taxon>Bacteroidota</taxon>
        <taxon>Sphingobacteriia</taxon>
        <taxon>Sphingobacteriales</taxon>
        <taxon>Sphingobacteriaceae</taxon>
        <taxon>Mucilaginibacter</taxon>
    </lineage>
</organism>
<dbReference type="Gene3D" id="1.10.287.130">
    <property type="match status" value="1"/>
</dbReference>
<feature type="domain" description="Histidine kinase" evidence="13">
    <location>
        <begin position="481"/>
        <end position="700"/>
    </location>
</feature>
<feature type="domain" description="Response regulatory" evidence="14">
    <location>
        <begin position="735"/>
        <end position="850"/>
    </location>
</feature>
<feature type="transmembrane region" description="Helical" evidence="10">
    <location>
        <begin position="355"/>
        <end position="373"/>
    </location>
</feature>
<keyword evidence="4" id="KW-0808">Transferase</keyword>
<evidence type="ECO:0000256" key="9">
    <source>
        <dbReference type="PROSITE-ProRule" id="PRU00169"/>
    </source>
</evidence>
<dbReference type="Gene3D" id="3.40.50.2300">
    <property type="match status" value="1"/>
</dbReference>
<dbReference type="InterPro" id="IPR003594">
    <property type="entry name" value="HATPase_dom"/>
</dbReference>
<dbReference type="GO" id="GO:0043565">
    <property type="term" value="F:sequence-specific DNA binding"/>
    <property type="evidence" value="ECO:0007669"/>
    <property type="project" value="InterPro"/>
</dbReference>
<dbReference type="SUPFAM" id="SSF52172">
    <property type="entry name" value="CheY-like"/>
    <property type="match status" value="1"/>
</dbReference>
<dbReference type="InterPro" id="IPR003661">
    <property type="entry name" value="HisK_dim/P_dom"/>
</dbReference>
<evidence type="ECO:0000256" key="11">
    <source>
        <dbReference type="SAM" id="SignalP"/>
    </source>
</evidence>
<dbReference type="EMBL" id="FOCL01000003">
    <property type="protein sequence ID" value="SEN61893.1"/>
    <property type="molecule type" value="Genomic_DNA"/>
</dbReference>
<dbReference type="PROSITE" id="PS50109">
    <property type="entry name" value="HIS_KIN"/>
    <property type="match status" value="1"/>
</dbReference>
<evidence type="ECO:0000313" key="16">
    <source>
        <dbReference type="Proteomes" id="UP000198942"/>
    </source>
</evidence>
<reference evidence="16" key="1">
    <citation type="submission" date="2016-10" db="EMBL/GenBank/DDBJ databases">
        <authorList>
            <person name="Varghese N."/>
            <person name="Submissions S."/>
        </authorList>
    </citation>
    <scope>NUCLEOTIDE SEQUENCE [LARGE SCALE GENOMIC DNA]</scope>
    <source>
        <strain evidence="16">Gh-48</strain>
    </source>
</reference>
<dbReference type="PROSITE" id="PS00041">
    <property type="entry name" value="HTH_ARAC_FAMILY_1"/>
    <property type="match status" value="1"/>
</dbReference>
<dbReference type="Gene3D" id="1.10.10.60">
    <property type="entry name" value="Homeodomain-like"/>
    <property type="match status" value="1"/>
</dbReference>
<dbReference type="OrthoDB" id="1489484at2"/>
<protein>
    <recommendedName>
        <fullName evidence="2">histidine kinase</fullName>
        <ecNumber evidence="2">2.7.13.3</ecNumber>
    </recommendedName>
</protein>
<feature type="transmembrane region" description="Helical" evidence="10">
    <location>
        <begin position="208"/>
        <end position="230"/>
    </location>
</feature>
<dbReference type="SMART" id="SM00448">
    <property type="entry name" value="REC"/>
    <property type="match status" value="1"/>
</dbReference>
<dbReference type="InterPro" id="IPR036890">
    <property type="entry name" value="HATPase_C_sf"/>
</dbReference>
<dbReference type="InterPro" id="IPR005467">
    <property type="entry name" value="His_kinase_dom"/>
</dbReference>
<evidence type="ECO:0000313" key="15">
    <source>
        <dbReference type="EMBL" id="SEN61893.1"/>
    </source>
</evidence>
<dbReference type="SUPFAM" id="SSF46689">
    <property type="entry name" value="Homeodomain-like"/>
    <property type="match status" value="1"/>
</dbReference>
<evidence type="ECO:0000259" key="14">
    <source>
        <dbReference type="PROSITE" id="PS50110"/>
    </source>
</evidence>
<dbReference type="InterPro" id="IPR018062">
    <property type="entry name" value="HTH_AraC-typ_CS"/>
</dbReference>
<keyword evidence="8" id="KW-0804">Transcription</keyword>
<dbReference type="SUPFAM" id="SSF55874">
    <property type="entry name" value="ATPase domain of HSP90 chaperone/DNA topoisomerase II/histidine kinase"/>
    <property type="match status" value="1"/>
</dbReference>
<dbReference type="Pfam" id="PF12833">
    <property type="entry name" value="HTH_18"/>
    <property type="match status" value="1"/>
</dbReference>
<keyword evidence="10" id="KW-1133">Transmembrane helix</keyword>
<evidence type="ECO:0000256" key="6">
    <source>
        <dbReference type="ARBA" id="ARBA00023015"/>
    </source>
</evidence>
<evidence type="ECO:0000256" key="2">
    <source>
        <dbReference type="ARBA" id="ARBA00012438"/>
    </source>
</evidence>
<feature type="transmembrane region" description="Helical" evidence="10">
    <location>
        <begin position="237"/>
        <end position="257"/>
    </location>
</feature>
<dbReference type="CDD" id="cd17574">
    <property type="entry name" value="REC_OmpR"/>
    <property type="match status" value="1"/>
</dbReference>
<dbReference type="InterPro" id="IPR011006">
    <property type="entry name" value="CheY-like_superfamily"/>
</dbReference>
<dbReference type="GO" id="GO:0000155">
    <property type="term" value="F:phosphorelay sensor kinase activity"/>
    <property type="evidence" value="ECO:0007669"/>
    <property type="project" value="InterPro"/>
</dbReference>
<feature type="chain" id="PRO_5011645897" description="histidine kinase" evidence="11">
    <location>
        <begin position="33"/>
        <end position="981"/>
    </location>
</feature>
<feature type="transmembrane region" description="Helical" evidence="10">
    <location>
        <begin position="269"/>
        <end position="288"/>
    </location>
</feature>
<evidence type="ECO:0000256" key="3">
    <source>
        <dbReference type="ARBA" id="ARBA00022553"/>
    </source>
</evidence>
<dbReference type="PRINTS" id="PR00344">
    <property type="entry name" value="BCTRLSENSOR"/>
</dbReference>
<dbReference type="InterPro" id="IPR036097">
    <property type="entry name" value="HisK_dim/P_sf"/>
</dbReference>
<keyword evidence="7" id="KW-0238">DNA-binding</keyword>
<keyword evidence="3 9" id="KW-0597">Phosphoprotein</keyword>
<sequence>MYRGSIFSNMPVRWYALLCCISLLCAVKSTHAQDTAIIRSRNFGIQNEIYFNDSLWYFHAGELHKTQQSIANTTGWEPLHYTAFGKENAPRGWQGVGWFGSWIRADTDLVNKKLAIRINHDGASEIFLDGKPIGGYGKVGNSAKEMVAMSARRELIPIWFPDTRPHLITIHYSNFFEVYANFYGFQTWIADYNQLAPKIQIANQRFNFILMCAAAQLILGLLHLLLFLFYPRQKLNLYYALFVVLVGINEIGIYQFYRTNSPMVQYVAQWLIDEGKVIMMWAAVMLLYKLDYNRIPRWRVIILSTISSLYFGAYIYKFFNHIEAWTDYFALVFLICMMDGFWSVFRLIKKRQKGVWLIGAGVVTVILLFYFAWEDIFHWWPYHLNSLRLLVMAVGELILPLCLSLYLAVDFAKTNQNLTAKLAEVEKLSALALAQETEKTELIAGEARRLEEIVEQRTSELREQADKLREMDMVKSRFFTNITHEFKTPLTLIINPAKELIANTADEEIHRNTRLILNNASRLLQLINQLLDLSRLENGLMEVSRIPLDFVALIRLHILSYESLIKQKGISLHFTSHWDKLWMLGDRDKLDAIVINLLSNALKFTDEGKVEITLQKDNELQGDAFSFTVRDTGRGIPSAKIPYVFDRFYQADPSDTRSAEGTGIGLAITKEMVELMGGQIRIESKEGEFTEVNINMPYQAAGAVLEPILELLPAGVTATMVDNKHQTDTDETKPLVLLIEDHQELRNFILQSLTGKYRVLTAADGNEGITLALEHIPTLIITDLMMPKVDGYEVSSTLKKDVKTSHIPLIILTAKADMDSKIQGIETGADAYLAKPFEKRELFALMENLISVRNQLREHYSRQDLWFTDALSMPSIERDFITRVRHAVESHLNEEGYSADQLARDIGLSRTQLHRKLKDLINQSPGELIRIIRLQYAHDLLQRRVATIAEVAYMVGFSSPASFSASFSRHFGFAPKTVSAI</sequence>